<evidence type="ECO:0000313" key="3">
    <source>
        <dbReference type="Proteomes" id="UP000637423"/>
    </source>
</evidence>
<name>A0A916XR02_9BURK</name>
<accession>A0A916XR02</accession>
<organism evidence="2 3">
    <name type="scientific">Undibacterium terreum</name>
    <dbReference type="NCBI Taxonomy" id="1224302"/>
    <lineage>
        <taxon>Bacteria</taxon>
        <taxon>Pseudomonadati</taxon>
        <taxon>Pseudomonadota</taxon>
        <taxon>Betaproteobacteria</taxon>
        <taxon>Burkholderiales</taxon>
        <taxon>Oxalobacteraceae</taxon>
        <taxon>Undibacterium</taxon>
    </lineage>
</organism>
<dbReference type="InterPro" id="IPR035919">
    <property type="entry name" value="EAL_sf"/>
</dbReference>
<reference evidence="2" key="2">
    <citation type="submission" date="2020-09" db="EMBL/GenBank/DDBJ databases">
        <authorList>
            <person name="Sun Q."/>
            <person name="Zhou Y."/>
        </authorList>
    </citation>
    <scope>NUCLEOTIDE SEQUENCE</scope>
    <source>
        <strain evidence="2">CGMCC 1.10998</strain>
    </source>
</reference>
<dbReference type="EMBL" id="BMED01000007">
    <property type="protein sequence ID" value="GGC97481.1"/>
    <property type="molecule type" value="Genomic_DNA"/>
</dbReference>
<gene>
    <name evidence="2" type="ORF">GCM10011396_51250</name>
</gene>
<dbReference type="SUPFAM" id="SSF141868">
    <property type="entry name" value="EAL domain-like"/>
    <property type="match status" value="1"/>
</dbReference>
<comment type="caution">
    <text evidence="2">The sequence shown here is derived from an EMBL/GenBank/DDBJ whole genome shotgun (WGS) entry which is preliminary data.</text>
</comment>
<dbReference type="Gene3D" id="3.20.20.450">
    <property type="entry name" value="EAL domain"/>
    <property type="match status" value="1"/>
</dbReference>
<proteinExistence type="predicted"/>
<feature type="domain" description="EAL" evidence="1">
    <location>
        <begin position="24"/>
        <end position="272"/>
    </location>
</feature>
<evidence type="ECO:0000313" key="2">
    <source>
        <dbReference type="EMBL" id="GGC97481.1"/>
    </source>
</evidence>
<dbReference type="RefSeq" id="WP_188569000.1">
    <property type="nucleotide sequence ID" value="NZ_BMED01000007.1"/>
</dbReference>
<keyword evidence="3" id="KW-1185">Reference proteome</keyword>
<sequence>MPSPALQKYLTHLYNTQGASTNIWLDEEGRARGRYFNSTLTSAFQAIRSGQDRRVIGYEGYARSYAANDQGLNIWKLLDHAANDNESVELDRLCRILHAINFYRQPESQGVDLYLTVHTRLLAAVEGNHGMAFRRILDILELPHQHIVLQLPQITPSQRWVLNHVADNYRRNGFRIGINASDAHQALELLDRVRPDVIKLDANHPTATEAHRSLLEQATKAGSRVVFKRLENQEKLASVQDNHAGSDYFLQGFLLDLPAASLAVKKTENTGIAETAT</sequence>
<dbReference type="PROSITE" id="PS50883">
    <property type="entry name" value="EAL"/>
    <property type="match status" value="1"/>
</dbReference>
<protein>
    <recommendedName>
        <fullName evidence="1">EAL domain-containing protein</fullName>
    </recommendedName>
</protein>
<dbReference type="AlphaFoldDB" id="A0A916XR02"/>
<dbReference type="SMART" id="SM00052">
    <property type="entry name" value="EAL"/>
    <property type="match status" value="1"/>
</dbReference>
<reference evidence="2" key="1">
    <citation type="journal article" date="2014" name="Int. J. Syst. Evol. Microbiol.">
        <title>Complete genome sequence of Corynebacterium casei LMG S-19264T (=DSM 44701T), isolated from a smear-ripened cheese.</title>
        <authorList>
            <consortium name="US DOE Joint Genome Institute (JGI-PGF)"/>
            <person name="Walter F."/>
            <person name="Albersmeier A."/>
            <person name="Kalinowski J."/>
            <person name="Ruckert C."/>
        </authorList>
    </citation>
    <scope>NUCLEOTIDE SEQUENCE</scope>
    <source>
        <strain evidence="2">CGMCC 1.10998</strain>
    </source>
</reference>
<dbReference type="InterPro" id="IPR001633">
    <property type="entry name" value="EAL_dom"/>
</dbReference>
<evidence type="ECO:0000259" key="1">
    <source>
        <dbReference type="PROSITE" id="PS50883"/>
    </source>
</evidence>
<dbReference type="Pfam" id="PF00563">
    <property type="entry name" value="EAL"/>
    <property type="match status" value="1"/>
</dbReference>
<dbReference type="Proteomes" id="UP000637423">
    <property type="component" value="Unassembled WGS sequence"/>
</dbReference>